<dbReference type="Pfam" id="PF00931">
    <property type="entry name" value="NB-ARC"/>
    <property type="match status" value="1"/>
</dbReference>
<dbReference type="InParanoid" id="A0A3Q7EQA2"/>
<dbReference type="AlphaFoldDB" id="A0A3Q7EQA2"/>
<dbReference type="InterPro" id="IPR032675">
    <property type="entry name" value="LRR_dom_sf"/>
</dbReference>
<dbReference type="InterPro" id="IPR058922">
    <property type="entry name" value="WHD_DRP"/>
</dbReference>
<name>A0A3Q7EQA2_SOLLC</name>
<evidence type="ECO:0000256" key="2">
    <source>
        <dbReference type="ARBA" id="ARBA00022614"/>
    </source>
</evidence>
<evidence type="ECO:0000313" key="9">
    <source>
        <dbReference type="EnsemblPlants" id="Solyc01g103610.3.1"/>
    </source>
</evidence>
<dbReference type="EnsemblPlants" id="Solyc01g103610.3.1">
    <property type="protein sequence ID" value="Solyc01g103610.3.1"/>
    <property type="gene ID" value="Solyc01g103610.3"/>
</dbReference>
<proteinExistence type="inferred from homology"/>
<evidence type="ECO:0000256" key="6">
    <source>
        <dbReference type="ARBA" id="ARBA00022840"/>
    </source>
</evidence>
<dbReference type="InterPro" id="IPR002182">
    <property type="entry name" value="NB-ARC"/>
</dbReference>
<evidence type="ECO:0000256" key="4">
    <source>
        <dbReference type="ARBA" id="ARBA00022741"/>
    </source>
</evidence>
<dbReference type="OMA" id="FADICTL"/>
<dbReference type="Gene3D" id="3.80.10.10">
    <property type="entry name" value="Ribonuclease Inhibitor"/>
    <property type="match status" value="1"/>
</dbReference>
<accession>A0A3Q7EQA2</accession>
<dbReference type="Proteomes" id="UP000004994">
    <property type="component" value="Chromosome 1"/>
</dbReference>
<dbReference type="STRING" id="4081.A0A3Q7EQA2"/>
<evidence type="ECO:0000256" key="5">
    <source>
        <dbReference type="ARBA" id="ARBA00022821"/>
    </source>
</evidence>
<keyword evidence="2" id="KW-0433">Leucine-rich repeat</keyword>
<dbReference type="Gene3D" id="1.10.10.10">
    <property type="entry name" value="Winged helix-like DNA-binding domain superfamily/Winged helix DNA-binding domain"/>
    <property type="match status" value="1"/>
</dbReference>
<organism evidence="9">
    <name type="scientific">Solanum lycopersicum</name>
    <name type="common">Tomato</name>
    <name type="synonym">Lycopersicon esculentum</name>
    <dbReference type="NCBI Taxonomy" id="4081"/>
    <lineage>
        <taxon>Eukaryota</taxon>
        <taxon>Viridiplantae</taxon>
        <taxon>Streptophyta</taxon>
        <taxon>Embryophyta</taxon>
        <taxon>Tracheophyta</taxon>
        <taxon>Spermatophyta</taxon>
        <taxon>Magnoliopsida</taxon>
        <taxon>eudicotyledons</taxon>
        <taxon>Gunneridae</taxon>
        <taxon>Pentapetalae</taxon>
        <taxon>asterids</taxon>
        <taxon>lamiids</taxon>
        <taxon>Solanales</taxon>
        <taxon>Solanaceae</taxon>
        <taxon>Solanoideae</taxon>
        <taxon>Solaneae</taxon>
        <taxon>Solanum</taxon>
        <taxon>Solanum subgen. Lycopersicon</taxon>
    </lineage>
</organism>
<evidence type="ECO:0000313" key="10">
    <source>
        <dbReference type="Proteomes" id="UP000004994"/>
    </source>
</evidence>
<sequence>MSDAQNYSIELRVYVKVQVAEEQQMSLIGLKYSIICSRIQSLSAHMLSRIVSGKLFDKLDNIGVCTNHEPMHLTWKLWLQFVRNLQFSHVLTIHSEGKQGSFFKSLSGIFVPPLLLLQQSGHFQRYVWSTEIWDVISRVLPEDRNGSRIILTSRNGCVAMHVNPEVHAYKMMPLSLYDSWKLLHKKLFGVEQSCPAELEEIGRAIVGKCEGLPLSILVKLGKIVAKNVSRVVTSDPEGRIGLLAMGYHYLPIHLNPCFLHIGTFPEGNEIDAWTLIRWLRSPEEVAEECLEDLVSRNLIMVTRKKVDGRIKSCSMHELLRDLSVRDAEKEELLNMITNNEVPNFSAANEQSAPNFSVHTSISLEKFMKSSQVVLSLYLFKEPTGKTSEFKALRVLVIPKSSFIFRHHMTLDSAILRYLEVTSDSEFTEFLGYMHNLQTFIFYTRKILKVLTLPREFWNLKQLRHLRVMHNIHLPNPQGNNSSDVDLHHLQEVSNLCIASCTKVVLSCLANLKKLRIDDFRRDIEYNEIKTSWSLLSLVCLNKLESLYLCFRMCSLSSRLANCCCFPTSLKRLTMFDRHLPWEDLATIAKVRNLEVLKLRNNSFYGDVWKLNDDVQFKQLKFLLLDNVCMKRWEANSDNFPNLHCVVLQLMCHLDRIPLEFADICTLESIELYFSLNLLKSAREIERGN</sequence>
<dbReference type="SUPFAM" id="SSF52058">
    <property type="entry name" value="L domain-like"/>
    <property type="match status" value="1"/>
</dbReference>
<dbReference type="Gene3D" id="1.10.8.430">
    <property type="entry name" value="Helical domain of apoptotic protease-activating factors"/>
    <property type="match status" value="1"/>
</dbReference>
<dbReference type="Pfam" id="PF23559">
    <property type="entry name" value="WHD_DRP"/>
    <property type="match status" value="1"/>
</dbReference>
<feature type="domain" description="NB-ARC" evidence="7">
    <location>
        <begin position="127"/>
        <end position="188"/>
    </location>
</feature>
<dbReference type="GO" id="GO:0043531">
    <property type="term" value="F:ADP binding"/>
    <property type="evidence" value="ECO:0007669"/>
    <property type="project" value="InterPro"/>
</dbReference>
<evidence type="ECO:0000256" key="3">
    <source>
        <dbReference type="ARBA" id="ARBA00022737"/>
    </source>
</evidence>
<keyword evidence="10" id="KW-1185">Reference proteome</keyword>
<dbReference type="PaxDb" id="4081-Solyc01g103610.2.1"/>
<keyword evidence="5" id="KW-0611">Plant defense</keyword>
<keyword evidence="6" id="KW-0067">ATP-binding</keyword>
<dbReference type="GO" id="GO:0098542">
    <property type="term" value="P:defense response to other organism"/>
    <property type="evidence" value="ECO:0000318"/>
    <property type="project" value="GO_Central"/>
</dbReference>
<dbReference type="InterPro" id="IPR042197">
    <property type="entry name" value="Apaf_helical"/>
</dbReference>
<comment type="similarity">
    <text evidence="1">Belongs to the disease resistance NB-LRR family.</text>
</comment>
<keyword evidence="3" id="KW-0677">Repeat</keyword>
<evidence type="ECO:0000256" key="1">
    <source>
        <dbReference type="ARBA" id="ARBA00008894"/>
    </source>
</evidence>
<evidence type="ECO:0000259" key="7">
    <source>
        <dbReference type="Pfam" id="PF00931"/>
    </source>
</evidence>
<reference evidence="9" key="1">
    <citation type="journal article" date="2012" name="Nature">
        <title>The tomato genome sequence provides insights into fleshy fruit evolution.</title>
        <authorList>
            <consortium name="Tomato Genome Consortium"/>
        </authorList>
    </citation>
    <scope>NUCLEOTIDE SEQUENCE [LARGE SCALE GENOMIC DNA]</scope>
    <source>
        <strain evidence="9">cv. Heinz 1706</strain>
    </source>
</reference>
<dbReference type="PANTHER" id="PTHR15140:SF33">
    <property type="entry name" value="LATE BLIGHT RESISTANCE PROTEIN HOMOLOG R1A-3 ISOFORM X1"/>
    <property type="match status" value="1"/>
</dbReference>
<dbReference type="PANTHER" id="PTHR15140">
    <property type="entry name" value="TUBULIN-SPECIFIC CHAPERONE E"/>
    <property type="match status" value="1"/>
</dbReference>
<protein>
    <submittedName>
        <fullName evidence="9">Uncharacterized protein</fullName>
    </submittedName>
</protein>
<evidence type="ECO:0000259" key="8">
    <source>
        <dbReference type="Pfam" id="PF23559"/>
    </source>
</evidence>
<dbReference type="InterPro" id="IPR036388">
    <property type="entry name" value="WH-like_DNA-bd_sf"/>
</dbReference>
<reference evidence="9" key="2">
    <citation type="submission" date="2019-01" db="UniProtKB">
        <authorList>
            <consortium name="EnsemblPlants"/>
        </authorList>
    </citation>
    <scope>IDENTIFICATION</scope>
    <source>
        <strain evidence="9">cv. Heinz 1706</strain>
    </source>
</reference>
<dbReference type="Gramene" id="Solyc01g103610.3.1">
    <property type="protein sequence ID" value="Solyc01g103610.3.1"/>
    <property type="gene ID" value="Solyc01g103610.3"/>
</dbReference>
<feature type="domain" description="Disease resistance protein winged helix" evidence="8">
    <location>
        <begin position="281"/>
        <end position="322"/>
    </location>
</feature>
<keyword evidence="4" id="KW-0547">Nucleotide-binding</keyword>
<dbReference type="InterPro" id="IPR027417">
    <property type="entry name" value="P-loop_NTPase"/>
</dbReference>
<dbReference type="SUPFAM" id="SSF52540">
    <property type="entry name" value="P-loop containing nucleoside triphosphate hydrolases"/>
    <property type="match status" value="1"/>
</dbReference>